<dbReference type="PANTHER" id="PTHR42034">
    <property type="entry name" value="CHROMOSOME 7, WHOLE GENOME SHOTGUN SEQUENCE-RELATED"/>
    <property type="match status" value="1"/>
</dbReference>
<protein>
    <recommendedName>
        <fullName evidence="3">Condensation domain-containing protein</fullName>
    </recommendedName>
</protein>
<dbReference type="EMBL" id="ML993865">
    <property type="protein sequence ID" value="KAF2204956.1"/>
    <property type="molecule type" value="Genomic_DNA"/>
</dbReference>
<dbReference type="Gene3D" id="3.30.559.10">
    <property type="entry name" value="Chloramphenicol acetyltransferase-like domain"/>
    <property type="match status" value="1"/>
</dbReference>
<dbReference type="OrthoDB" id="2548233at2759"/>
<name>A0A9P4JV70_9PLEO</name>
<gene>
    <name evidence="1" type="ORF">GQ43DRAFT_453451</name>
</gene>
<sequence length="456" mass="50794">MPWTETKPGLWQRPIGENEKFIKFIGDRAHQTGREHWSVTSGATFTLNKVLDSSELSGKCMEAWCALRFKHPSIACTAENDKLTYFVPSTVSVIDWAKETFTVHGSDVSEVNVVATLQPSRYTTAHLLPTEKKVLLHFAHWRTDGYGALQLVNAFLDKLCWSVNDDNTVLPWGQEVKRLTPSIEEVLHLPITATPDIIVATKEYMKTLAHTRGAVGVALKSDRQPAPAGTQSTRFRLSETDTRAVLDACNARNISLLSAVHASCAALTYLEASPEHRDKHYTSTMRFSLRPHLPKPYCTADFAATLYTGGYMFPVPASQSWLANAKQYEEQYNTGITADFLKSRRQYAIDVLGILQKGASPSDPPQSEVDISSVGDAEALVSPQQRHGDTVLEVQDVSIGVETLTRQIYCFLWTFGGRLELSLVYNEAYYEADRAKQMVQRLGNILMTELGTVCEP</sequence>
<organism evidence="1 2">
    <name type="scientific">Delitschia confertaspora ATCC 74209</name>
    <dbReference type="NCBI Taxonomy" id="1513339"/>
    <lineage>
        <taxon>Eukaryota</taxon>
        <taxon>Fungi</taxon>
        <taxon>Dikarya</taxon>
        <taxon>Ascomycota</taxon>
        <taxon>Pezizomycotina</taxon>
        <taxon>Dothideomycetes</taxon>
        <taxon>Pleosporomycetidae</taxon>
        <taxon>Pleosporales</taxon>
        <taxon>Delitschiaceae</taxon>
        <taxon>Delitschia</taxon>
    </lineage>
</organism>
<proteinExistence type="predicted"/>
<reference evidence="1" key="1">
    <citation type="journal article" date="2020" name="Stud. Mycol.">
        <title>101 Dothideomycetes genomes: a test case for predicting lifestyles and emergence of pathogens.</title>
        <authorList>
            <person name="Haridas S."/>
            <person name="Albert R."/>
            <person name="Binder M."/>
            <person name="Bloem J."/>
            <person name="Labutti K."/>
            <person name="Salamov A."/>
            <person name="Andreopoulos B."/>
            <person name="Baker S."/>
            <person name="Barry K."/>
            <person name="Bills G."/>
            <person name="Bluhm B."/>
            <person name="Cannon C."/>
            <person name="Castanera R."/>
            <person name="Culley D."/>
            <person name="Daum C."/>
            <person name="Ezra D."/>
            <person name="Gonzalez J."/>
            <person name="Henrissat B."/>
            <person name="Kuo A."/>
            <person name="Liang C."/>
            <person name="Lipzen A."/>
            <person name="Lutzoni F."/>
            <person name="Magnuson J."/>
            <person name="Mondo S."/>
            <person name="Nolan M."/>
            <person name="Ohm R."/>
            <person name="Pangilinan J."/>
            <person name="Park H.-J."/>
            <person name="Ramirez L."/>
            <person name="Alfaro M."/>
            <person name="Sun H."/>
            <person name="Tritt A."/>
            <person name="Yoshinaga Y."/>
            <person name="Zwiers L.-H."/>
            <person name="Turgeon B."/>
            <person name="Goodwin S."/>
            <person name="Spatafora J."/>
            <person name="Crous P."/>
            <person name="Grigoriev I."/>
        </authorList>
    </citation>
    <scope>NUCLEOTIDE SEQUENCE</scope>
    <source>
        <strain evidence="1">ATCC 74209</strain>
    </source>
</reference>
<dbReference type="AlphaFoldDB" id="A0A9P4JV70"/>
<dbReference type="Gene3D" id="3.30.559.30">
    <property type="entry name" value="Nonribosomal peptide synthetase, condensation domain"/>
    <property type="match status" value="1"/>
</dbReference>
<dbReference type="SUPFAM" id="SSF52777">
    <property type="entry name" value="CoA-dependent acyltransferases"/>
    <property type="match status" value="1"/>
</dbReference>
<evidence type="ECO:0000313" key="2">
    <source>
        <dbReference type="Proteomes" id="UP000799536"/>
    </source>
</evidence>
<evidence type="ECO:0000313" key="1">
    <source>
        <dbReference type="EMBL" id="KAF2204956.1"/>
    </source>
</evidence>
<dbReference type="PANTHER" id="PTHR42034:SF1">
    <property type="entry name" value="CONDENSATION DOMAIN-CONTAINING PROTEIN"/>
    <property type="match status" value="1"/>
</dbReference>
<keyword evidence="2" id="KW-1185">Reference proteome</keyword>
<dbReference type="Proteomes" id="UP000799536">
    <property type="component" value="Unassembled WGS sequence"/>
</dbReference>
<dbReference type="InterPro" id="IPR023213">
    <property type="entry name" value="CAT-like_dom_sf"/>
</dbReference>
<evidence type="ECO:0008006" key="3">
    <source>
        <dbReference type="Google" id="ProtNLM"/>
    </source>
</evidence>
<accession>A0A9P4JV70</accession>
<comment type="caution">
    <text evidence="1">The sequence shown here is derived from an EMBL/GenBank/DDBJ whole genome shotgun (WGS) entry which is preliminary data.</text>
</comment>